<dbReference type="InterPro" id="IPR001851">
    <property type="entry name" value="ABC_transp_permease"/>
</dbReference>
<dbReference type="GO" id="GO:0005886">
    <property type="term" value="C:plasma membrane"/>
    <property type="evidence" value="ECO:0007669"/>
    <property type="project" value="UniProtKB-SubCell"/>
</dbReference>
<feature type="transmembrane region" description="Helical" evidence="7">
    <location>
        <begin position="37"/>
        <end position="58"/>
    </location>
</feature>
<keyword evidence="3" id="KW-1003">Cell membrane</keyword>
<organism evidence="8 9">
    <name type="scientific">Saccharospirillum salsuginis</name>
    <dbReference type="NCBI Taxonomy" id="418750"/>
    <lineage>
        <taxon>Bacteria</taxon>
        <taxon>Pseudomonadati</taxon>
        <taxon>Pseudomonadota</taxon>
        <taxon>Gammaproteobacteria</taxon>
        <taxon>Oceanospirillales</taxon>
        <taxon>Saccharospirillaceae</taxon>
        <taxon>Saccharospirillum</taxon>
    </lineage>
</organism>
<dbReference type="Pfam" id="PF02653">
    <property type="entry name" value="BPD_transp_2"/>
    <property type="match status" value="1"/>
</dbReference>
<evidence type="ECO:0000256" key="7">
    <source>
        <dbReference type="SAM" id="Phobius"/>
    </source>
</evidence>
<dbReference type="EMBL" id="BMXR01000002">
    <property type="protein sequence ID" value="GGX43195.1"/>
    <property type="molecule type" value="Genomic_DNA"/>
</dbReference>
<accession>A0A918K443</accession>
<feature type="transmembrane region" description="Helical" evidence="7">
    <location>
        <begin position="118"/>
        <end position="135"/>
    </location>
</feature>
<comment type="similarity">
    <text evidence="2">Belongs to the binding-protein-dependent transport system permease family. AraH/RbsC subfamily.</text>
</comment>
<evidence type="ECO:0000313" key="9">
    <source>
        <dbReference type="Proteomes" id="UP000626148"/>
    </source>
</evidence>
<keyword evidence="4 7" id="KW-0812">Transmembrane</keyword>
<feature type="transmembrane region" description="Helical" evidence="7">
    <location>
        <begin position="214"/>
        <end position="233"/>
    </location>
</feature>
<dbReference type="PANTHER" id="PTHR32196:SF63">
    <property type="entry name" value="INNER MEMBRANE ABC TRANSPORTER PERMEASE PROTEIN YJFF"/>
    <property type="match status" value="1"/>
</dbReference>
<reference evidence="8" key="2">
    <citation type="submission" date="2020-09" db="EMBL/GenBank/DDBJ databases">
        <authorList>
            <person name="Sun Q."/>
            <person name="Kim S."/>
        </authorList>
    </citation>
    <scope>NUCLEOTIDE SEQUENCE</scope>
    <source>
        <strain evidence="8">KCTC 22169</strain>
    </source>
</reference>
<sequence length="337" mass="35778">MLNERVLPLIATIVVFVLLYGYGIYEYKGFRDTLVFTNLLTDNAFLIVTAVGMSFVIISGGIDLSVGSMIAFIGVLLAYLISGLGIHPVFAAVIALCVATFFGTMMGVIIAYFDIQPFIVTLAGLFLFRGLAYLINLDSVPIDHSFLVTLAEIYVPLPGRGGLTFIAMAMIVLLVIGMVVAKRTRFGLNVYAIGGDKQSASLLGVPVNRTLVKIYALSGFYSGAAGIVFAIYTGSGYPLAAVGVELDAIAAVVIGGTLLTGGVGFVVGAFLGALIQGIIQTLIIFDGTLNSWWTKVAIGVLLLLFILMQKGIVHFTKRYTEKSVKPEPEAVPVTKAA</sequence>
<feature type="transmembrane region" description="Helical" evidence="7">
    <location>
        <begin position="89"/>
        <end position="112"/>
    </location>
</feature>
<dbReference type="CDD" id="cd06579">
    <property type="entry name" value="TM_PBP1_transp_AraH_like"/>
    <property type="match status" value="1"/>
</dbReference>
<proteinExistence type="inferred from homology"/>
<reference evidence="8" key="1">
    <citation type="journal article" date="2014" name="Int. J. Syst. Evol. Microbiol.">
        <title>Complete genome sequence of Corynebacterium casei LMG S-19264T (=DSM 44701T), isolated from a smear-ripened cheese.</title>
        <authorList>
            <consortium name="US DOE Joint Genome Institute (JGI-PGF)"/>
            <person name="Walter F."/>
            <person name="Albersmeier A."/>
            <person name="Kalinowski J."/>
            <person name="Ruckert C."/>
        </authorList>
    </citation>
    <scope>NUCLEOTIDE SEQUENCE</scope>
    <source>
        <strain evidence="8">KCTC 22169</strain>
    </source>
</reference>
<evidence type="ECO:0000256" key="1">
    <source>
        <dbReference type="ARBA" id="ARBA00004429"/>
    </source>
</evidence>
<dbReference type="AlphaFoldDB" id="A0A918K443"/>
<feature type="transmembrane region" description="Helical" evidence="7">
    <location>
        <begin position="64"/>
        <end position="82"/>
    </location>
</feature>
<keyword evidence="9" id="KW-1185">Reference proteome</keyword>
<dbReference type="NCBIfam" id="NF008630">
    <property type="entry name" value="PRK11618.1"/>
    <property type="match status" value="1"/>
</dbReference>
<protein>
    <submittedName>
        <fullName evidence="8">ABC transporter permease</fullName>
    </submittedName>
</protein>
<gene>
    <name evidence="8" type="ORF">GCM10007392_07370</name>
</gene>
<keyword evidence="5 7" id="KW-1133">Transmembrane helix</keyword>
<evidence type="ECO:0000313" key="8">
    <source>
        <dbReference type="EMBL" id="GGX43195.1"/>
    </source>
</evidence>
<dbReference type="PANTHER" id="PTHR32196">
    <property type="entry name" value="ABC TRANSPORTER PERMEASE PROTEIN YPHD-RELATED-RELATED"/>
    <property type="match status" value="1"/>
</dbReference>
<dbReference type="GO" id="GO:0022857">
    <property type="term" value="F:transmembrane transporter activity"/>
    <property type="evidence" value="ECO:0007669"/>
    <property type="project" value="InterPro"/>
</dbReference>
<feature type="transmembrane region" description="Helical" evidence="7">
    <location>
        <begin position="291"/>
        <end position="308"/>
    </location>
</feature>
<evidence type="ECO:0000256" key="2">
    <source>
        <dbReference type="ARBA" id="ARBA00007942"/>
    </source>
</evidence>
<feature type="transmembrane region" description="Helical" evidence="7">
    <location>
        <begin position="163"/>
        <end position="181"/>
    </location>
</feature>
<evidence type="ECO:0000256" key="5">
    <source>
        <dbReference type="ARBA" id="ARBA00022989"/>
    </source>
</evidence>
<feature type="transmembrane region" description="Helical" evidence="7">
    <location>
        <begin position="239"/>
        <end position="259"/>
    </location>
</feature>
<comment type="subcellular location">
    <subcellularLocation>
        <location evidence="1">Cell inner membrane</location>
        <topology evidence="1">Multi-pass membrane protein</topology>
    </subcellularLocation>
</comment>
<name>A0A918K443_9GAMM</name>
<feature type="transmembrane region" description="Helical" evidence="7">
    <location>
        <begin position="6"/>
        <end position="25"/>
    </location>
</feature>
<keyword evidence="6 7" id="KW-0472">Membrane</keyword>
<evidence type="ECO:0000256" key="6">
    <source>
        <dbReference type="ARBA" id="ARBA00023136"/>
    </source>
</evidence>
<evidence type="ECO:0000256" key="4">
    <source>
        <dbReference type="ARBA" id="ARBA00022692"/>
    </source>
</evidence>
<dbReference type="RefSeq" id="WP_229805202.1">
    <property type="nucleotide sequence ID" value="NZ_BMXR01000002.1"/>
</dbReference>
<evidence type="ECO:0000256" key="3">
    <source>
        <dbReference type="ARBA" id="ARBA00022475"/>
    </source>
</evidence>
<dbReference type="Proteomes" id="UP000626148">
    <property type="component" value="Unassembled WGS sequence"/>
</dbReference>
<comment type="caution">
    <text evidence="8">The sequence shown here is derived from an EMBL/GenBank/DDBJ whole genome shotgun (WGS) entry which is preliminary data.</text>
</comment>